<sequence>MINMNKILYAGFALLLCASCSNDNDRDITSLPEAKISLQVKASGTNKKSPLKAGTKAGTDANELAGEAYINNITAFVFSEDGSQLLSSAPFYQETTPADGELTIPNIPARAAKARIVLVGNANGALSNITSYAGLEAALCQLSSQEQDNLTMSSRVIETEESLVAGDENYIGYESIGKNNINGISTPLELTRLAARLDVVGIKTNFTRPELLGRTVTIESITVDNQKTASRFFSHDYWGAVVTAGNLGTSPSTPMDLVVDNNTSLSEIAYRTYVMENDGSEQPTELLIKATISAKDPYQARTREFRAVINEKGLSAYGHNFVKRNYVYKISLVFDDESFKEDILYGTVRIVITVAEWNTEIIDIPAIDS</sequence>
<dbReference type="InterPro" id="IPR029141">
    <property type="entry name" value="FimA_N"/>
</dbReference>
<dbReference type="Pfam" id="PF21489">
    <property type="entry name" value="Fim1C-like_C"/>
    <property type="match status" value="1"/>
</dbReference>
<keyword evidence="3" id="KW-0732">Signal</keyword>
<dbReference type="Pfam" id="PF06321">
    <property type="entry name" value="P_gingi_FimA"/>
    <property type="match status" value="1"/>
</dbReference>
<dbReference type="InterPro" id="IPR049370">
    <property type="entry name" value="Fim1C-like_C"/>
</dbReference>
<accession>A0A6G1ZBT2</accession>
<organism evidence="7">
    <name type="scientific">Parabacteroides goldsteinii</name>
    <dbReference type="NCBI Taxonomy" id="328812"/>
    <lineage>
        <taxon>Bacteria</taxon>
        <taxon>Pseudomonadati</taxon>
        <taxon>Bacteroidota</taxon>
        <taxon>Bacteroidia</taxon>
        <taxon>Bacteroidales</taxon>
        <taxon>Tannerellaceae</taxon>
        <taxon>Parabacteroides</taxon>
    </lineage>
</organism>
<evidence type="ECO:0000313" key="7">
    <source>
        <dbReference type="EMBL" id="MRY11340.1"/>
    </source>
</evidence>
<protein>
    <submittedName>
        <fullName evidence="7">Uncharacterized protein</fullName>
    </submittedName>
</protein>
<proteinExistence type="inferred from homology"/>
<comment type="subcellular location">
    <subcellularLocation>
        <location evidence="1">Fimbrium</location>
    </subcellularLocation>
</comment>
<comment type="similarity">
    <text evidence="2">Belongs to the bacteroidetes fimbrillin superfamily. FimA/Mfa1 family.</text>
</comment>
<evidence type="ECO:0000259" key="6">
    <source>
        <dbReference type="Pfam" id="PF21489"/>
    </source>
</evidence>
<evidence type="ECO:0000259" key="5">
    <source>
        <dbReference type="Pfam" id="PF06321"/>
    </source>
</evidence>
<evidence type="ECO:0000256" key="1">
    <source>
        <dbReference type="ARBA" id="ARBA00004561"/>
    </source>
</evidence>
<dbReference type="EMBL" id="WKLP01000008">
    <property type="protein sequence ID" value="MRY11340.1"/>
    <property type="molecule type" value="Genomic_DNA"/>
</dbReference>
<reference evidence="7" key="1">
    <citation type="journal article" date="2019" name="Nat. Med.">
        <title>A library of human gut bacterial isolates paired with longitudinal multiomics data enables mechanistic microbiome research.</title>
        <authorList>
            <person name="Poyet M."/>
            <person name="Groussin M."/>
            <person name="Gibbons S.M."/>
            <person name="Avila-Pacheco J."/>
            <person name="Jiang X."/>
            <person name="Kearney S.M."/>
            <person name="Perrotta A.R."/>
            <person name="Berdy B."/>
            <person name="Zhao S."/>
            <person name="Lieberman T.D."/>
            <person name="Swanson P.K."/>
            <person name="Smith M."/>
            <person name="Roesemann S."/>
            <person name="Alexander J.E."/>
            <person name="Rich S.A."/>
            <person name="Livny J."/>
            <person name="Vlamakis H."/>
            <person name="Clish C."/>
            <person name="Bullock K."/>
            <person name="Deik A."/>
            <person name="Scott J."/>
            <person name="Pierce K.A."/>
            <person name="Xavier R.J."/>
            <person name="Alm E.J."/>
        </authorList>
    </citation>
    <scope>NUCLEOTIDE SEQUENCE</scope>
    <source>
        <strain evidence="7">BIOML-A4</strain>
    </source>
</reference>
<evidence type="ECO:0000256" key="3">
    <source>
        <dbReference type="ARBA" id="ARBA00022729"/>
    </source>
</evidence>
<gene>
    <name evidence="7" type="ORF">GKE01_07620</name>
</gene>
<evidence type="ECO:0000256" key="4">
    <source>
        <dbReference type="ARBA" id="ARBA00023263"/>
    </source>
</evidence>
<dbReference type="GO" id="GO:0009289">
    <property type="term" value="C:pilus"/>
    <property type="evidence" value="ECO:0007669"/>
    <property type="project" value="UniProtKB-SubCell"/>
</dbReference>
<feature type="domain" description="Fimbrium tip subunit Fim1C-like C-terminal" evidence="6">
    <location>
        <begin position="194"/>
        <end position="340"/>
    </location>
</feature>
<comment type="caution">
    <text evidence="7">The sequence shown here is derived from an EMBL/GenBank/DDBJ whole genome shotgun (WGS) entry which is preliminary data.</text>
</comment>
<dbReference type="Gene3D" id="2.60.40.3690">
    <property type="match status" value="1"/>
</dbReference>
<name>A0A6G1ZBT2_9BACT</name>
<evidence type="ECO:0000256" key="2">
    <source>
        <dbReference type="ARBA" id="ARBA00006011"/>
    </source>
</evidence>
<dbReference type="AlphaFoldDB" id="A0A6G1ZBT2"/>
<dbReference type="Gene3D" id="2.60.40.2580">
    <property type="match status" value="1"/>
</dbReference>
<keyword evidence="4" id="KW-0281">Fimbrium</keyword>
<feature type="domain" description="Major fimbrial subunit protein N-terminal" evidence="5">
    <location>
        <begin position="36"/>
        <end position="192"/>
    </location>
</feature>